<dbReference type="InterPro" id="IPR022742">
    <property type="entry name" value="Hydrolase_4"/>
</dbReference>
<sequence>MKLRYKILLGLLVVLLVGPFLIPVNSSGTLTKEAAAEEVWGSQSQFVELAGQEVHYVTAGSPASKRLIVLLHGFGASAFSYKDVLEPLGEIGYVIAYDRTAFGFTERPTTWTGTNPYGLDGQLVLLDELVTEFGANKEVIILGHSAGGNVAASYAEKHPEKVQQLILYAPAVGLAGAGNSIGWIFDIPQINHLGPLLVSTIATSGLDLLYESYVDDSQITDEVIAGYTAPLKVNGWEKAFWLFNKAPRSNNVGERISNLTMPTLVITGDQDTVVATEASVEVSKKIPGAALVIIPQTGHLPNEEKPEEFANSVIEFIQGVGR</sequence>
<dbReference type="PRINTS" id="PR00111">
    <property type="entry name" value="ABHYDROLASE"/>
</dbReference>
<dbReference type="PANTHER" id="PTHR43689">
    <property type="entry name" value="HYDROLASE"/>
    <property type="match status" value="1"/>
</dbReference>
<dbReference type="Gene3D" id="3.40.50.1820">
    <property type="entry name" value="alpha/beta hydrolase"/>
    <property type="match status" value="1"/>
</dbReference>
<dbReference type="EMBL" id="CAEZTO010000025">
    <property type="protein sequence ID" value="CAB4576544.1"/>
    <property type="molecule type" value="Genomic_DNA"/>
</dbReference>
<organism evidence="2">
    <name type="scientific">freshwater metagenome</name>
    <dbReference type="NCBI Taxonomy" id="449393"/>
    <lineage>
        <taxon>unclassified sequences</taxon>
        <taxon>metagenomes</taxon>
        <taxon>ecological metagenomes</taxon>
    </lineage>
</organism>
<feature type="domain" description="Serine aminopeptidase S33" evidence="1">
    <location>
        <begin position="64"/>
        <end position="300"/>
    </location>
</feature>
<evidence type="ECO:0000313" key="2">
    <source>
        <dbReference type="EMBL" id="CAB4576544.1"/>
    </source>
</evidence>
<proteinExistence type="predicted"/>
<dbReference type="PANTHER" id="PTHR43689:SF8">
    <property type="entry name" value="ALPHA_BETA-HYDROLASES SUPERFAMILY PROTEIN"/>
    <property type="match status" value="1"/>
</dbReference>
<accession>A0A6J6EN57</accession>
<dbReference type="InterPro" id="IPR000639">
    <property type="entry name" value="Epox_hydrolase-like"/>
</dbReference>
<dbReference type="GO" id="GO:0003824">
    <property type="term" value="F:catalytic activity"/>
    <property type="evidence" value="ECO:0007669"/>
    <property type="project" value="InterPro"/>
</dbReference>
<dbReference type="InterPro" id="IPR000073">
    <property type="entry name" value="AB_hydrolase_1"/>
</dbReference>
<dbReference type="Pfam" id="PF12146">
    <property type="entry name" value="Hydrolase_4"/>
    <property type="match status" value="1"/>
</dbReference>
<dbReference type="SUPFAM" id="SSF53474">
    <property type="entry name" value="alpha/beta-Hydrolases"/>
    <property type="match status" value="1"/>
</dbReference>
<name>A0A6J6EN57_9ZZZZ</name>
<gene>
    <name evidence="2" type="ORF">UFOPK1693_01054</name>
</gene>
<dbReference type="PRINTS" id="PR00412">
    <property type="entry name" value="EPOXHYDRLASE"/>
</dbReference>
<dbReference type="InterPro" id="IPR029058">
    <property type="entry name" value="AB_hydrolase_fold"/>
</dbReference>
<dbReference type="AlphaFoldDB" id="A0A6J6EN57"/>
<protein>
    <submittedName>
        <fullName evidence="2">Unannotated protein</fullName>
    </submittedName>
</protein>
<evidence type="ECO:0000259" key="1">
    <source>
        <dbReference type="Pfam" id="PF12146"/>
    </source>
</evidence>
<reference evidence="2" key="1">
    <citation type="submission" date="2020-05" db="EMBL/GenBank/DDBJ databases">
        <authorList>
            <person name="Chiriac C."/>
            <person name="Salcher M."/>
            <person name="Ghai R."/>
            <person name="Kavagutti S V."/>
        </authorList>
    </citation>
    <scope>NUCLEOTIDE SEQUENCE</scope>
</reference>